<name>A0ACB8ZU21_CICIN</name>
<dbReference type="EMBL" id="CM042016">
    <property type="protein sequence ID" value="KAI3700824.1"/>
    <property type="molecule type" value="Genomic_DNA"/>
</dbReference>
<proteinExistence type="predicted"/>
<sequence length="330" mass="38172">MSSAGSSETIDWNSVTTQIDQVRAASFFNGRGLCKNKRVLPCRRVNWDLIRESGILDHLKDWLVQEGYEEGDLTYTCRALENATNMNEPVYREVYLQFLASYYFDHKHRGMDTEETVRFRLGNHDHSCTLREFGYRIGLYTEEESNSPAFQMFHRHASRTMGDSFSPADYWATIASTRYQENTVRECYMHLPSHRMLHRLITTMLWPRADKEKVLPRELHLMWSVTRMLETCNIPYFVADYFKQITDAPMTITVFGGGYFVTRLAESYGLISEHTTDGLEVIPPIIFCPPVATSRDVIYVDDGIPSVDRMPFPALRSEPTTSRKRSKPAT</sequence>
<accession>A0ACB8ZU21</accession>
<dbReference type="Proteomes" id="UP001055811">
    <property type="component" value="Linkage Group LG08"/>
</dbReference>
<gene>
    <name evidence="1" type="ORF">L2E82_45462</name>
</gene>
<reference evidence="2" key="1">
    <citation type="journal article" date="2022" name="Mol. Ecol. Resour.">
        <title>The genomes of chicory, endive, great burdock and yacon provide insights into Asteraceae palaeo-polyploidization history and plant inulin production.</title>
        <authorList>
            <person name="Fan W."/>
            <person name="Wang S."/>
            <person name="Wang H."/>
            <person name="Wang A."/>
            <person name="Jiang F."/>
            <person name="Liu H."/>
            <person name="Zhao H."/>
            <person name="Xu D."/>
            <person name="Zhang Y."/>
        </authorList>
    </citation>
    <scope>NUCLEOTIDE SEQUENCE [LARGE SCALE GENOMIC DNA]</scope>
    <source>
        <strain evidence="2">cv. Punajuju</strain>
    </source>
</reference>
<comment type="caution">
    <text evidence="1">The sequence shown here is derived from an EMBL/GenBank/DDBJ whole genome shotgun (WGS) entry which is preliminary data.</text>
</comment>
<keyword evidence="2" id="KW-1185">Reference proteome</keyword>
<organism evidence="1 2">
    <name type="scientific">Cichorium intybus</name>
    <name type="common">Chicory</name>
    <dbReference type="NCBI Taxonomy" id="13427"/>
    <lineage>
        <taxon>Eukaryota</taxon>
        <taxon>Viridiplantae</taxon>
        <taxon>Streptophyta</taxon>
        <taxon>Embryophyta</taxon>
        <taxon>Tracheophyta</taxon>
        <taxon>Spermatophyta</taxon>
        <taxon>Magnoliopsida</taxon>
        <taxon>eudicotyledons</taxon>
        <taxon>Gunneridae</taxon>
        <taxon>Pentapetalae</taxon>
        <taxon>asterids</taxon>
        <taxon>campanulids</taxon>
        <taxon>Asterales</taxon>
        <taxon>Asteraceae</taxon>
        <taxon>Cichorioideae</taxon>
        <taxon>Cichorieae</taxon>
        <taxon>Cichoriinae</taxon>
        <taxon>Cichorium</taxon>
    </lineage>
</organism>
<reference evidence="1 2" key="2">
    <citation type="journal article" date="2022" name="Mol. Ecol. Resour.">
        <title>The genomes of chicory, endive, great burdock and yacon provide insights into Asteraceae paleo-polyploidization history and plant inulin production.</title>
        <authorList>
            <person name="Fan W."/>
            <person name="Wang S."/>
            <person name="Wang H."/>
            <person name="Wang A."/>
            <person name="Jiang F."/>
            <person name="Liu H."/>
            <person name="Zhao H."/>
            <person name="Xu D."/>
            <person name="Zhang Y."/>
        </authorList>
    </citation>
    <scope>NUCLEOTIDE SEQUENCE [LARGE SCALE GENOMIC DNA]</scope>
    <source>
        <strain evidence="2">cv. Punajuju</strain>
        <tissue evidence="1">Leaves</tissue>
    </source>
</reference>
<protein>
    <submittedName>
        <fullName evidence="1">Uncharacterized protein</fullName>
    </submittedName>
</protein>
<evidence type="ECO:0000313" key="2">
    <source>
        <dbReference type="Proteomes" id="UP001055811"/>
    </source>
</evidence>
<evidence type="ECO:0000313" key="1">
    <source>
        <dbReference type="EMBL" id="KAI3700824.1"/>
    </source>
</evidence>